<evidence type="ECO:0000256" key="19">
    <source>
        <dbReference type="ARBA" id="ARBA00023136"/>
    </source>
</evidence>
<evidence type="ECO:0000256" key="13">
    <source>
        <dbReference type="ARBA" id="ARBA00022771"/>
    </source>
</evidence>
<dbReference type="FunFam" id="3.30.160.60:FF:001404">
    <property type="entry name" value="vascular endothelial zinc finger 1-like isoform X1"/>
    <property type="match status" value="1"/>
</dbReference>
<keyword evidence="17" id="KW-0805">Transcription regulation</keyword>
<dbReference type="InterPro" id="IPR013761">
    <property type="entry name" value="SAM/pointed_sf"/>
</dbReference>
<name>A0A3Q2Q866_FUNHE</name>
<evidence type="ECO:0000256" key="20">
    <source>
        <dbReference type="ARBA" id="ARBA00023163"/>
    </source>
</evidence>
<dbReference type="FunFam" id="3.30.160.60:FF:000859">
    <property type="entry name" value="myc-associated zinc finger protein isoform X2"/>
    <property type="match status" value="1"/>
</dbReference>
<evidence type="ECO:0000256" key="16">
    <source>
        <dbReference type="ARBA" id="ARBA00022840"/>
    </source>
</evidence>
<feature type="domain" description="C2H2-type" evidence="32">
    <location>
        <begin position="197"/>
        <end position="224"/>
    </location>
</feature>
<keyword evidence="6" id="KW-0963">Cytoplasm</keyword>
<evidence type="ECO:0000256" key="9">
    <source>
        <dbReference type="ARBA" id="ARBA00022679"/>
    </source>
</evidence>
<evidence type="ECO:0000256" key="21">
    <source>
        <dbReference type="ARBA" id="ARBA00023242"/>
    </source>
</evidence>
<dbReference type="PROSITE" id="PS00028">
    <property type="entry name" value="ZINC_FINGER_C2H2_1"/>
    <property type="match status" value="5"/>
</dbReference>
<comment type="similarity">
    <text evidence="4">Belongs to the protein kinase superfamily. TKL Ser/Thr protein kinase family.</text>
</comment>
<keyword evidence="34" id="KW-1185">Reference proteome</keyword>
<proteinExistence type="inferred from homology"/>
<comment type="catalytic activity">
    <reaction evidence="23">
        <text>L-seryl-[protein] + ATP = O-phospho-L-seryl-[protein] + ADP + H(+)</text>
        <dbReference type="Rhea" id="RHEA:17989"/>
        <dbReference type="Rhea" id="RHEA-COMP:9863"/>
        <dbReference type="Rhea" id="RHEA-COMP:11604"/>
        <dbReference type="ChEBI" id="CHEBI:15378"/>
        <dbReference type="ChEBI" id="CHEBI:29999"/>
        <dbReference type="ChEBI" id="CHEBI:30616"/>
        <dbReference type="ChEBI" id="CHEBI:83421"/>
        <dbReference type="ChEBI" id="CHEBI:456216"/>
        <dbReference type="EC" id="2.7.11.1"/>
    </reaction>
</comment>
<reference evidence="33" key="1">
    <citation type="submission" date="2025-08" db="UniProtKB">
        <authorList>
            <consortium name="Ensembl"/>
        </authorList>
    </citation>
    <scope>IDENTIFICATION</scope>
</reference>
<keyword evidence="10" id="KW-0479">Metal-binding</keyword>
<feature type="domain" description="C2H2-type" evidence="32">
    <location>
        <begin position="255"/>
        <end position="283"/>
    </location>
</feature>
<feature type="domain" description="C2H2-type" evidence="32">
    <location>
        <begin position="284"/>
        <end position="313"/>
    </location>
</feature>
<dbReference type="Ensembl" id="ENSFHET00000012708.1">
    <property type="protein sequence ID" value="ENSFHEP00000022504.1"/>
    <property type="gene ID" value="ENSFHEG00000002966.1"/>
</dbReference>
<dbReference type="GO" id="GO:0004674">
    <property type="term" value="F:protein serine/threonine kinase activity"/>
    <property type="evidence" value="ECO:0007669"/>
    <property type="project" value="UniProtKB-KW"/>
</dbReference>
<dbReference type="Proteomes" id="UP000265000">
    <property type="component" value="Unplaced"/>
</dbReference>
<dbReference type="SUPFAM" id="SSF57889">
    <property type="entry name" value="Cysteine-rich domain"/>
    <property type="match status" value="1"/>
</dbReference>
<dbReference type="Gene3D" id="3.30.60.20">
    <property type="match status" value="1"/>
</dbReference>
<feature type="compositionally biased region" description="Acidic residues" evidence="29">
    <location>
        <begin position="922"/>
        <end position="962"/>
    </location>
</feature>
<dbReference type="InterPro" id="IPR000719">
    <property type="entry name" value="Prot_kinase_dom"/>
</dbReference>
<evidence type="ECO:0000256" key="7">
    <source>
        <dbReference type="ARBA" id="ARBA00022527"/>
    </source>
</evidence>
<keyword evidence="18" id="KW-0238">DNA-binding</keyword>
<keyword evidence="7" id="KW-0723">Serine/threonine-protein kinase</keyword>
<dbReference type="SUPFAM" id="SSF57667">
    <property type="entry name" value="beta-beta-alpha zinc fingers"/>
    <property type="match status" value="4"/>
</dbReference>
<evidence type="ECO:0000256" key="28">
    <source>
        <dbReference type="PROSITE-ProRule" id="PRU00042"/>
    </source>
</evidence>
<evidence type="ECO:0000313" key="33">
    <source>
        <dbReference type="Ensembl" id="ENSFHEP00000022504.1"/>
    </source>
</evidence>
<dbReference type="FunFam" id="1.10.510.10:FF:000107">
    <property type="entry name" value="kinase suppressor of Ras 1"/>
    <property type="match status" value="1"/>
</dbReference>
<feature type="region of interest" description="Disordered" evidence="29">
    <location>
        <begin position="907"/>
        <end position="996"/>
    </location>
</feature>
<evidence type="ECO:0000256" key="6">
    <source>
        <dbReference type="ARBA" id="ARBA00022490"/>
    </source>
</evidence>
<dbReference type="Gene3D" id="1.10.150.50">
    <property type="entry name" value="Transcription Factor, Ets-1"/>
    <property type="match status" value="1"/>
</dbReference>
<dbReference type="PROSITE" id="PS50081">
    <property type="entry name" value="ZF_DAG_PE_2"/>
    <property type="match status" value="1"/>
</dbReference>
<evidence type="ECO:0000256" key="26">
    <source>
        <dbReference type="ARBA" id="ARBA00080469"/>
    </source>
</evidence>
<dbReference type="FunFam" id="1.10.150.50:FF:000031">
    <property type="entry name" value="Kinase suppressor of Ras 2"/>
    <property type="match status" value="1"/>
</dbReference>
<evidence type="ECO:0000256" key="17">
    <source>
        <dbReference type="ARBA" id="ARBA00023015"/>
    </source>
</evidence>
<keyword evidence="13 28" id="KW-0863">Zinc-finger</keyword>
<keyword evidence="15" id="KW-0862">Zinc</keyword>
<evidence type="ECO:0000256" key="11">
    <source>
        <dbReference type="ARBA" id="ARBA00022737"/>
    </source>
</evidence>
<keyword evidence="20" id="KW-0804">Transcription</keyword>
<evidence type="ECO:0000256" key="22">
    <source>
        <dbReference type="ARBA" id="ARBA00047899"/>
    </source>
</evidence>
<evidence type="ECO:0000256" key="24">
    <source>
        <dbReference type="ARBA" id="ARBA00066158"/>
    </source>
</evidence>
<dbReference type="GeneTree" id="ENSGT00940000156066"/>
<dbReference type="PROSITE" id="PS50157">
    <property type="entry name" value="ZINC_FINGER_C2H2_2"/>
    <property type="match status" value="5"/>
</dbReference>
<dbReference type="InterPro" id="IPR046349">
    <property type="entry name" value="C1-like_sf"/>
</dbReference>
<dbReference type="EC" id="2.7.11.1" evidence="5"/>
<dbReference type="GO" id="GO:0005634">
    <property type="term" value="C:nucleus"/>
    <property type="evidence" value="ECO:0007669"/>
    <property type="project" value="UniProtKB-SubCell"/>
</dbReference>
<dbReference type="FunFam" id="3.30.60.20:FF:000010">
    <property type="entry name" value="Putative kinase suppressor of Ras 1"/>
    <property type="match status" value="1"/>
</dbReference>
<feature type="domain" description="Protein kinase" evidence="30">
    <location>
        <begin position="1014"/>
        <end position="1284"/>
    </location>
</feature>
<keyword evidence="16" id="KW-0067">ATP-binding</keyword>
<dbReference type="Gene3D" id="3.30.160.60">
    <property type="entry name" value="Classic Zinc Finger"/>
    <property type="match status" value="5"/>
</dbReference>
<evidence type="ECO:0000256" key="18">
    <source>
        <dbReference type="ARBA" id="ARBA00023125"/>
    </source>
</evidence>
<dbReference type="InterPro" id="IPR001245">
    <property type="entry name" value="Ser-Thr/Tyr_kinase_cat_dom"/>
</dbReference>
<evidence type="ECO:0000259" key="30">
    <source>
        <dbReference type="PROSITE" id="PS50011"/>
    </source>
</evidence>
<comment type="catalytic activity">
    <reaction evidence="22">
        <text>L-threonyl-[protein] + ATP = O-phospho-L-threonyl-[protein] + ADP + H(+)</text>
        <dbReference type="Rhea" id="RHEA:46608"/>
        <dbReference type="Rhea" id="RHEA-COMP:11060"/>
        <dbReference type="Rhea" id="RHEA-COMP:11605"/>
        <dbReference type="ChEBI" id="CHEBI:15378"/>
        <dbReference type="ChEBI" id="CHEBI:30013"/>
        <dbReference type="ChEBI" id="CHEBI:30616"/>
        <dbReference type="ChEBI" id="CHEBI:61977"/>
        <dbReference type="ChEBI" id="CHEBI:456216"/>
        <dbReference type="EC" id="2.7.11.1"/>
    </reaction>
</comment>
<dbReference type="SMART" id="SM00220">
    <property type="entry name" value="S_TKc"/>
    <property type="match status" value="1"/>
</dbReference>
<dbReference type="GO" id="GO:0005524">
    <property type="term" value="F:ATP binding"/>
    <property type="evidence" value="ECO:0007669"/>
    <property type="project" value="UniProtKB-KW"/>
</dbReference>
<comment type="subunit">
    <text evidence="24">Interacts with BPTF.</text>
</comment>
<evidence type="ECO:0000313" key="34">
    <source>
        <dbReference type="Proteomes" id="UP000265000"/>
    </source>
</evidence>
<evidence type="ECO:0000256" key="1">
    <source>
        <dbReference type="ARBA" id="ARBA00004123"/>
    </source>
</evidence>
<dbReference type="SUPFAM" id="SSF56112">
    <property type="entry name" value="Protein kinase-like (PK-like)"/>
    <property type="match status" value="1"/>
</dbReference>
<dbReference type="GO" id="GO:0000978">
    <property type="term" value="F:RNA polymerase II cis-regulatory region sequence-specific DNA binding"/>
    <property type="evidence" value="ECO:0007669"/>
    <property type="project" value="UniProtKB-ARBA"/>
</dbReference>
<keyword evidence="8" id="KW-0597">Phosphoprotein</keyword>
<dbReference type="Pfam" id="PF00096">
    <property type="entry name" value="zf-C2H2"/>
    <property type="match status" value="3"/>
</dbReference>
<dbReference type="InterPro" id="IPR050331">
    <property type="entry name" value="Zinc_finger"/>
</dbReference>
<dbReference type="InterPro" id="IPR013087">
    <property type="entry name" value="Znf_C2H2_type"/>
</dbReference>
<evidence type="ECO:0000256" key="5">
    <source>
        <dbReference type="ARBA" id="ARBA00012513"/>
    </source>
</evidence>
<organism evidence="33 34">
    <name type="scientific">Fundulus heteroclitus</name>
    <name type="common">Killifish</name>
    <name type="synonym">Mummichog</name>
    <dbReference type="NCBI Taxonomy" id="8078"/>
    <lineage>
        <taxon>Eukaryota</taxon>
        <taxon>Metazoa</taxon>
        <taxon>Chordata</taxon>
        <taxon>Craniata</taxon>
        <taxon>Vertebrata</taxon>
        <taxon>Euteleostomi</taxon>
        <taxon>Actinopterygii</taxon>
        <taxon>Neopterygii</taxon>
        <taxon>Teleostei</taxon>
        <taxon>Neoteleostei</taxon>
        <taxon>Acanthomorphata</taxon>
        <taxon>Ovalentaria</taxon>
        <taxon>Atherinomorphae</taxon>
        <taxon>Cyprinodontiformes</taxon>
        <taxon>Fundulidae</taxon>
        <taxon>Fundulus</taxon>
    </lineage>
</organism>
<dbReference type="GO" id="GO:0005737">
    <property type="term" value="C:cytoplasm"/>
    <property type="evidence" value="ECO:0007669"/>
    <property type="project" value="UniProtKB-SubCell"/>
</dbReference>
<dbReference type="GO" id="GO:0045893">
    <property type="term" value="P:positive regulation of DNA-templated transcription"/>
    <property type="evidence" value="ECO:0007669"/>
    <property type="project" value="UniProtKB-ARBA"/>
</dbReference>
<sequence length="1299" mass="143660">METSWSTFLFQQANEALHHHHQHQVAQNSLLPLLNAGAEQVDQKPVLPIQIDQKPPVSAAELLKDNVASGGGQRPLVPVIKKEHKVKTPFICGYCNKAFRDSYHLRRHESSHTGIKMEPRPRKTAQTAPTMVPMIASMSRENNGNSSYISTVAGILSTATTSVSGGQSIMTSSAMGNVQQQQQNVPKKPPKPVKKNHGCEMCGKAFRDVYHLNRHKLSHSDEKPFECPICHQRFKRKDRMTYHVRAHDGGVHKPYVCSVCGKGFSRPDHLSCHVKHVHSTERPFKCQVTACTSAFATKDRLRSHMIRHEGKVTCSICGKMLSAAYITSHLKTHSQTNFNACKKDGAGKARSTQLSYYIGTPECNEVCISASATPVSVSAPITSAMNRGNNNNNNPVTIAAQMNLGTNTVNITSPVKLMKYICKQLQCKKKVPEAERPEALDGYPHLRDWLRTVNLRPELIQAVEAKLSLDALLQMTGAQVSDAMRRLGSSSEECSRVGAALSCLKSATESGGEMKEDGVSWLSEPIRRDSGSLLTADQLPYLGTPLRPHSPSPLARPSTIQSTPSTPSATFHHPRSGSVSAAPSPDGLGSYGHGESPLADLFPMPRPRTTRLQVHTSTPPVTPPSKTRLKPKPPCTPPPPSHKVLPLLPNISLTRSKSHESQLGNRIEDPPNNKCGKKNKLLPNMQVNGNECEDSPSRYPGKPARTPGATTAPSTAPYTLPGTPTLNNVALHRSSPKAVRRDIGLAVTHRFSTKSWLSQTCQVCQKNMMFGVKCKHCRLKCHNKCTKEAPSCRISFLPIAKIRRTESVPSDINNPVDRPQEAPQFGTLPKAITKKDPPVMNQLDSSSNPSSTTSSTPSSPAPFQQSNPPSATPPPNPSPKGHRDSRFNFPDVCSPANVYSDVLQDPVSEAEQPADDTHPDLVEDEDEEEADEDIEVEDEDPGAEEENEDDDGQDPGGEYEDREDMRMNIGSDGECDELDDLPCSRGNQWKGPISRKPSQTSVYLQEWDIPFEQLDLGELIGKGRWGRVHKGRWHGEVAIRLLEIDGNNQDHLKLFKKEVMNYRQTRHENVVLFMGACMAPPHLAIITSFCKGRTLYSVVRDTKNNLDINKTRQIAQEIVKGMGYLHAKGIVHKDLKSKNVFHDTNKVVITDFGLFGISGVVQEGRRENKLRLPHGWICYLAPEIVRKMSPGNNEDRLPFSTAADVYAFGTIWYELQARDWPITNQHIEATIWQVGSGEGIKKVLGEISLGKEVTEILSACWSFDPRDRPTFTQLADMLEKLPKLNRRLSHPGHFWKSAE</sequence>
<dbReference type="PROSITE" id="PS00479">
    <property type="entry name" value="ZF_DAG_PE_1"/>
    <property type="match status" value="1"/>
</dbReference>
<dbReference type="PANTHER" id="PTHR16515">
    <property type="entry name" value="PR DOMAIN ZINC FINGER PROTEIN"/>
    <property type="match status" value="1"/>
</dbReference>
<evidence type="ECO:0000256" key="10">
    <source>
        <dbReference type="ARBA" id="ARBA00022723"/>
    </source>
</evidence>
<dbReference type="FunFam" id="3.30.160.60:FF:000780">
    <property type="entry name" value="myc-associated zinc finger protein isoform X1"/>
    <property type="match status" value="1"/>
</dbReference>
<feature type="region of interest" description="Disordered" evidence="29">
    <location>
        <begin position="808"/>
        <end position="893"/>
    </location>
</feature>
<evidence type="ECO:0000256" key="2">
    <source>
        <dbReference type="ARBA" id="ARBA00004170"/>
    </source>
</evidence>
<dbReference type="Gene3D" id="3.30.200.20">
    <property type="entry name" value="Phosphorylase Kinase, domain 1"/>
    <property type="match status" value="1"/>
</dbReference>
<evidence type="ECO:0000256" key="29">
    <source>
        <dbReference type="SAM" id="MobiDB-lite"/>
    </source>
</evidence>
<evidence type="ECO:0000256" key="14">
    <source>
        <dbReference type="ARBA" id="ARBA00022777"/>
    </source>
</evidence>
<dbReference type="SMART" id="SM00109">
    <property type="entry name" value="C1"/>
    <property type="match status" value="1"/>
</dbReference>
<keyword evidence="12" id="KW-0547">Nucleotide-binding</keyword>
<dbReference type="InterPro" id="IPR002219">
    <property type="entry name" value="PKC_DAG/PE"/>
</dbReference>
<feature type="domain" description="Phorbol-ester/DAG-type" evidence="31">
    <location>
        <begin position="748"/>
        <end position="792"/>
    </location>
</feature>
<evidence type="ECO:0000256" key="8">
    <source>
        <dbReference type="ARBA" id="ARBA00022553"/>
    </source>
</evidence>
<feature type="compositionally biased region" description="Low complexity" evidence="29">
    <location>
        <begin position="557"/>
        <end position="570"/>
    </location>
</feature>
<evidence type="ECO:0000256" key="23">
    <source>
        <dbReference type="ARBA" id="ARBA00048679"/>
    </source>
</evidence>
<feature type="compositionally biased region" description="Low complexity" evidence="29">
    <location>
        <begin position="845"/>
        <end position="858"/>
    </location>
</feature>
<dbReference type="Pfam" id="PF07714">
    <property type="entry name" value="PK_Tyr_Ser-Thr"/>
    <property type="match status" value="1"/>
</dbReference>
<evidence type="ECO:0000259" key="31">
    <source>
        <dbReference type="PROSITE" id="PS50081"/>
    </source>
</evidence>
<keyword evidence="21" id="KW-0539">Nucleus</keyword>
<keyword evidence="14" id="KW-0418">Kinase</keyword>
<evidence type="ECO:0000256" key="4">
    <source>
        <dbReference type="ARBA" id="ARBA00005843"/>
    </source>
</evidence>
<feature type="compositionally biased region" description="Pro residues" evidence="29">
    <location>
        <begin position="632"/>
        <end position="641"/>
    </location>
</feature>
<accession>A0A3Q2Q866</accession>
<dbReference type="FunFam" id="3.30.160.60:FF:000108">
    <property type="entry name" value="Vascular endothelial zinc finger 1"/>
    <property type="match status" value="1"/>
</dbReference>
<evidence type="ECO:0000256" key="27">
    <source>
        <dbReference type="ARBA" id="ARBA00082285"/>
    </source>
</evidence>
<evidence type="ECO:0000259" key="32">
    <source>
        <dbReference type="PROSITE" id="PS50157"/>
    </source>
</evidence>
<comment type="subcellular location">
    <subcellularLocation>
        <location evidence="3">Cytoplasm</location>
    </subcellularLocation>
    <subcellularLocation>
        <location evidence="2">Membrane</location>
        <topology evidence="2">Peripheral membrane protein</topology>
    </subcellularLocation>
    <subcellularLocation>
        <location evidence="1">Nucleus</location>
    </subcellularLocation>
</comment>
<feature type="domain" description="C2H2-type" evidence="32">
    <location>
        <begin position="225"/>
        <end position="249"/>
    </location>
</feature>
<dbReference type="InterPro" id="IPR036236">
    <property type="entry name" value="Znf_C2H2_sf"/>
</dbReference>
<dbReference type="GO" id="GO:0016020">
    <property type="term" value="C:membrane"/>
    <property type="evidence" value="ECO:0007669"/>
    <property type="project" value="UniProtKB-SubCell"/>
</dbReference>
<feature type="region of interest" description="Disordered" evidence="29">
    <location>
        <begin position="540"/>
        <end position="722"/>
    </location>
</feature>
<dbReference type="STRING" id="8078.ENSFHEP00000022504"/>
<dbReference type="FunFam" id="3.30.200.20:FF:000034">
    <property type="entry name" value="Kinase suppressor of Ras 1"/>
    <property type="match status" value="1"/>
</dbReference>
<dbReference type="GO" id="GO:0008270">
    <property type="term" value="F:zinc ion binding"/>
    <property type="evidence" value="ECO:0007669"/>
    <property type="project" value="UniProtKB-KW"/>
</dbReference>
<dbReference type="PROSITE" id="PS50011">
    <property type="entry name" value="PROTEIN_KINASE_DOM"/>
    <property type="match status" value="1"/>
</dbReference>
<dbReference type="GO" id="GO:0000981">
    <property type="term" value="F:DNA-binding transcription factor activity, RNA polymerase II-specific"/>
    <property type="evidence" value="ECO:0007669"/>
    <property type="project" value="UniProtKB-ARBA"/>
</dbReference>
<dbReference type="CDD" id="cd20872">
    <property type="entry name" value="C1_KSR1"/>
    <property type="match status" value="1"/>
</dbReference>
<feature type="domain" description="C2H2-type" evidence="32">
    <location>
        <begin position="90"/>
        <end position="117"/>
    </location>
</feature>
<keyword evidence="11" id="KW-0677">Repeat</keyword>
<keyword evidence="19" id="KW-0472">Membrane</keyword>
<dbReference type="InterPro" id="IPR011009">
    <property type="entry name" value="Kinase-like_dom_sf"/>
</dbReference>
<evidence type="ECO:0000256" key="25">
    <source>
        <dbReference type="ARBA" id="ARBA00071313"/>
    </source>
</evidence>
<keyword evidence="9" id="KW-0808">Transferase</keyword>
<feature type="compositionally biased region" description="Low complexity" evidence="29">
    <location>
        <begin position="703"/>
        <end position="721"/>
    </location>
</feature>
<dbReference type="FunFam" id="3.30.160.60:FF:000095">
    <property type="entry name" value="Vascular endothelial zinc finger 1"/>
    <property type="match status" value="1"/>
</dbReference>
<evidence type="ECO:0000256" key="12">
    <source>
        <dbReference type="ARBA" id="ARBA00022741"/>
    </source>
</evidence>
<dbReference type="Gene3D" id="1.10.510.10">
    <property type="entry name" value="Transferase(Phosphotransferase) domain 1"/>
    <property type="match status" value="1"/>
</dbReference>
<evidence type="ECO:0000256" key="15">
    <source>
        <dbReference type="ARBA" id="ARBA00022833"/>
    </source>
</evidence>
<dbReference type="SMART" id="SM00355">
    <property type="entry name" value="ZnF_C2H2"/>
    <property type="match status" value="6"/>
</dbReference>
<evidence type="ECO:0000256" key="3">
    <source>
        <dbReference type="ARBA" id="ARBA00004496"/>
    </source>
</evidence>
<protein>
    <recommendedName>
        <fullName evidence="25">Myc-associated zinc finger protein</fullName>
        <ecNumber evidence="5">2.7.11.1</ecNumber>
    </recommendedName>
    <alternativeName>
        <fullName evidence="26">Pur-1</fullName>
    </alternativeName>
    <alternativeName>
        <fullName evidence="27">Purine-binding transcription factor</fullName>
    </alternativeName>
</protein>
<dbReference type="PANTHER" id="PTHR16515:SF49">
    <property type="entry name" value="GASTRULA ZINC FINGER PROTEIN XLCGF49.1-LIKE-RELATED"/>
    <property type="match status" value="1"/>
</dbReference>
<reference evidence="33" key="2">
    <citation type="submission" date="2025-09" db="UniProtKB">
        <authorList>
            <consortium name="Ensembl"/>
        </authorList>
    </citation>
    <scope>IDENTIFICATION</scope>
</reference>